<sequence>MKLLRASLFLSHFSAIFQRKMDTEIYSLKEKLKTLSLTLNSPAKKNTCEYFEGEEIEMKAVPFKCFVDGCIKSNASQNCLLRHQRLCHPPPAKEMSTDGLNLVSDSTQF</sequence>
<comment type="caution">
    <text evidence="1">The sequence shown here is derived from an EMBL/GenBank/DDBJ whole genome shotgun (WGS) entry which is preliminary data.</text>
</comment>
<organism evidence="1 2">
    <name type="scientific">Daphnia magna</name>
    <dbReference type="NCBI Taxonomy" id="35525"/>
    <lineage>
        <taxon>Eukaryota</taxon>
        <taxon>Metazoa</taxon>
        <taxon>Ecdysozoa</taxon>
        <taxon>Arthropoda</taxon>
        <taxon>Crustacea</taxon>
        <taxon>Branchiopoda</taxon>
        <taxon>Diplostraca</taxon>
        <taxon>Cladocera</taxon>
        <taxon>Anomopoda</taxon>
        <taxon>Daphniidae</taxon>
        <taxon>Daphnia</taxon>
    </lineage>
</organism>
<name>A0A164ZJP2_9CRUS</name>
<accession>A0A164ZJP2</accession>
<evidence type="ECO:0000313" key="2">
    <source>
        <dbReference type="Proteomes" id="UP000076858"/>
    </source>
</evidence>
<reference evidence="1 2" key="1">
    <citation type="submission" date="2016-03" db="EMBL/GenBank/DDBJ databases">
        <title>EvidentialGene: Evidence-directed Construction of Genes on Genomes.</title>
        <authorList>
            <person name="Gilbert D.G."/>
            <person name="Choi J.-H."/>
            <person name="Mockaitis K."/>
            <person name="Colbourne J."/>
            <person name="Pfrender M."/>
        </authorList>
    </citation>
    <scope>NUCLEOTIDE SEQUENCE [LARGE SCALE GENOMIC DNA]</scope>
    <source>
        <strain evidence="1 2">Xinb3</strain>
        <tissue evidence="1">Complete organism</tissue>
    </source>
</reference>
<evidence type="ECO:0000313" key="1">
    <source>
        <dbReference type="EMBL" id="KZS16445.1"/>
    </source>
</evidence>
<dbReference type="AlphaFoldDB" id="A0A164ZJP2"/>
<protein>
    <submittedName>
        <fullName evidence="1">Uncharacterized protein</fullName>
    </submittedName>
</protein>
<gene>
    <name evidence="1" type="ORF">APZ42_017833</name>
</gene>
<proteinExistence type="predicted"/>
<keyword evidence="2" id="KW-1185">Reference proteome</keyword>
<dbReference type="EMBL" id="LRGB01000715">
    <property type="protein sequence ID" value="KZS16445.1"/>
    <property type="molecule type" value="Genomic_DNA"/>
</dbReference>
<dbReference type="Proteomes" id="UP000076858">
    <property type="component" value="Unassembled WGS sequence"/>
</dbReference>